<dbReference type="OrthoDB" id="7408523at2"/>
<proteinExistence type="predicted"/>
<keyword evidence="2" id="KW-0812">Transmembrane</keyword>
<feature type="transmembrane region" description="Helical" evidence="2">
    <location>
        <begin position="21"/>
        <end position="45"/>
    </location>
</feature>
<gene>
    <name evidence="3" type="ORF">QWE_05828</name>
</gene>
<keyword evidence="1" id="KW-0175">Coiled coil</keyword>
<keyword evidence="2" id="KW-1133">Transmembrane helix</keyword>
<evidence type="ECO:0008006" key="5">
    <source>
        <dbReference type="Google" id="ProtNLM"/>
    </source>
</evidence>
<sequence>MSGGGNDEKDGAPATPEQRPAIIFWACMGSAGWLLVTGLFVYLSPLPSDCAGPIRCMTLNEWGDFVAGVSAPLAFLWLVVAVFIQSKELSEQRAELRLTRREFELNRDVMKAQAEDAKQQAAYIGQQTALMTKGATESERKQKEQVLETTLEELGSTIRQHLHMQPVILGSGKNNSFQPAVFQTRSQDNEDFILRFADFLNGISSTGVKPPHFVNPRHKVEMMKAYLLAEEARRLAADLKGHSQSRIDRLRVPEIVSIFHSVFLDMHVDVSSAGEAVASAEFKAPWAPGLADDTDANI</sequence>
<dbReference type="RefSeq" id="WP_006725164.1">
    <property type="nucleotide sequence ID" value="NZ_ALJF01000004.1"/>
</dbReference>
<dbReference type="AlphaFoldDB" id="K2QHG9"/>
<accession>K2QHG9</accession>
<evidence type="ECO:0000256" key="1">
    <source>
        <dbReference type="SAM" id="Coils"/>
    </source>
</evidence>
<comment type="caution">
    <text evidence="3">The sequence shown here is derived from an EMBL/GenBank/DDBJ whole genome shotgun (WGS) entry which is preliminary data.</text>
</comment>
<keyword evidence="4" id="KW-1185">Reference proteome</keyword>
<evidence type="ECO:0000313" key="3">
    <source>
        <dbReference type="EMBL" id="EKF60561.1"/>
    </source>
</evidence>
<name>K2QHG9_9HYPH</name>
<feature type="coiled-coil region" evidence="1">
    <location>
        <begin position="86"/>
        <end position="120"/>
    </location>
</feature>
<organism evidence="3 4">
    <name type="scientific">Agrobacterium albertimagni AOL15</name>
    <dbReference type="NCBI Taxonomy" id="1156935"/>
    <lineage>
        <taxon>Bacteria</taxon>
        <taxon>Pseudomonadati</taxon>
        <taxon>Pseudomonadota</taxon>
        <taxon>Alphaproteobacteria</taxon>
        <taxon>Hyphomicrobiales</taxon>
        <taxon>Rhizobiaceae</taxon>
        <taxon>Rhizobium/Agrobacterium group</taxon>
        <taxon>Agrobacterium</taxon>
    </lineage>
</organism>
<dbReference type="EMBL" id="ALJF01000004">
    <property type="protein sequence ID" value="EKF60561.1"/>
    <property type="molecule type" value="Genomic_DNA"/>
</dbReference>
<keyword evidence="2" id="KW-0472">Membrane</keyword>
<evidence type="ECO:0000313" key="4">
    <source>
        <dbReference type="Proteomes" id="UP000007123"/>
    </source>
</evidence>
<dbReference type="Proteomes" id="UP000007123">
    <property type="component" value="Unassembled WGS sequence"/>
</dbReference>
<reference evidence="3 4" key="1">
    <citation type="journal article" date="2012" name="J. Bacteriol.">
        <title>Draft Genome Sequence of Agrobacterium albertimagni Strain AOL15.</title>
        <authorList>
            <person name="Trimble W.L."/>
            <person name="Phung le T."/>
            <person name="Meyer F."/>
            <person name="Gilbert J.A."/>
            <person name="Silver S."/>
        </authorList>
    </citation>
    <scope>NUCLEOTIDE SEQUENCE [LARGE SCALE GENOMIC DNA]</scope>
    <source>
        <strain evidence="3 4">AOL15</strain>
    </source>
</reference>
<evidence type="ECO:0000256" key="2">
    <source>
        <dbReference type="SAM" id="Phobius"/>
    </source>
</evidence>
<feature type="transmembrane region" description="Helical" evidence="2">
    <location>
        <begin position="65"/>
        <end position="84"/>
    </location>
</feature>
<protein>
    <recommendedName>
        <fullName evidence="5">Transmembrane protein</fullName>
    </recommendedName>
</protein>
<dbReference type="eggNOG" id="ENOG5031BGR">
    <property type="taxonomic scope" value="Bacteria"/>
</dbReference>